<accession>A0A3Q8Q3S8</accession>
<sequence>MNKVIISEYVHNSGNIDSDIYTDSAVISPGKEGFHKYYRISIENGDVVITNVEKLPAYTMDLDTLLDLVYNKMSVKILPEILRGECLTIGHTNGFSNANVFSTIYLSGSSYYININYRYTANISFDGVILAVRTSDKLYIFKASSSPLVPDVYVPGIICFK</sequence>
<organism evidence="1 2">
    <name type="scientific">Sulfolobales Beppu filamentous virus 2</name>
    <dbReference type="NCBI Taxonomy" id="2493123"/>
    <lineage>
        <taxon>Viruses</taxon>
        <taxon>Adnaviria</taxon>
        <taxon>Zilligvirae</taxon>
        <taxon>Taleaviricota</taxon>
        <taxon>Tokiviricetes</taxon>
        <taxon>Ligamenvirales</taxon>
        <taxon>Lipothrixviridae</taxon>
        <taxon>Alphalipothrixvirus</taxon>
        <taxon>Alphalipothrixvirus umijigokuense</taxon>
    </lineage>
</organism>
<name>A0A3Q8Q3S8_9VIRU</name>
<proteinExistence type="predicted"/>
<keyword evidence="2" id="KW-1185">Reference proteome</keyword>
<dbReference type="Proteomes" id="UP000277749">
    <property type="component" value="Segment"/>
</dbReference>
<reference evidence="1 2" key="1">
    <citation type="journal article" date="2018" name="Environ. Microbiol.">
        <title>New archaeal viruses discovered by metagenomic analysis of viral communities in enrichment cultures.</title>
        <authorList>
            <person name="Liu Y."/>
            <person name="Brandt D."/>
            <person name="Ishino S."/>
            <person name="Ishino Y."/>
            <person name="Koonin E.V."/>
            <person name="Kalinowski J."/>
            <person name="Krupovic M."/>
            <person name="Prangishvili D."/>
        </authorList>
    </citation>
    <scope>NUCLEOTIDE SEQUENCE [LARGE SCALE GENOMIC DNA]</scope>
</reference>
<gene>
    <name evidence="1" type="ORF">SBFV2_gp65</name>
</gene>
<dbReference type="EMBL" id="MK064563">
    <property type="protein sequence ID" value="AZI75832.1"/>
    <property type="molecule type" value="Genomic_DNA"/>
</dbReference>
<evidence type="ECO:0000313" key="1">
    <source>
        <dbReference type="EMBL" id="AZI75832.1"/>
    </source>
</evidence>
<evidence type="ECO:0000313" key="2">
    <source>
        <dbReference type="Proteomes" id="UP000277749"/>
    </source>
</evidence>
<protein>
    <submittedName>
        <fullName evidence="1">Uncharacterized protein</fullName>
    </submittedName>
</protein>